<dbReference type="PANTHER" id="PTHR43253">
    <property type="entry name" value="TRICORN PROTEASE HOMOLOG 2-RELATED"/>
    <property type="match status" value="1"/>
</dbReference>
<dbReference type="Gene3D" id="3.90.226.10">
    <property type="entry name" value="2-enoyl-CoA Hydratase, Chain A, domain 1"/>
    <property type="match status" value="1"/>
</dbReference>
<dbReference type="InterPro" id="IPR012393">
    <property type="entry name" value="Tricorn_protease"/>
</dbReference>
<proteinExistence type="inferred from homology"/>
<keyword evidence="5" id="KW-0378">Hydrolase</keyword>
<dbReference type="GO" id="GO:0008236">
    <property type="term" value="F:serine-type peptidase activity"/>
    <property type="evidence" value="ECO:0007669"/>
    <property type="project" value="UniProtKB-KW"/>
</dbReference>
<keyword evidence="6" id="KW-0720">Serine protease</keyword>
<evidence type="ECO:0000256" key="1">
    <source>
        <dbReference type="ARBA" id="ARBA00004496"/>
    </source>
</evidence>
<feature type="non-terminal residue" evidence="7">
    <location>
        <position position="1"/>
    </location>
</feature>
<dbReference type="EMBL" id="AUZY01003107">
    <property type="protein sequence ID" value="EQD70551.1"/>
    <property type="molecule type" value="Genomic_DNA"/>
</dbReference>
<dbReference type="InterPro" id="IPR029045">
    <property type="entry name" value="ClpP/crotonase-like_dom_sf"/>
</dbReference>
<evidence type="ECO:0000256" key="5">
    <source>
        <dbReference type="ARBA" id="ARBA00022801"/>
    </source>
</evidence>
<evidence type="ECO:0000256" key="6">
    <source>
        <dbReference type="ARBA" id="ARBA00022825"/>
    </source>
</evidence>
<name>T1BC98_9ZZZZ</name>
<keyword evidence="4" id="KW-0645">Protease</keyword>
<evidence type="ECO:0000256" key="3">
    <source>
        <dbReference type="ARBA" id="ARBA00022490"/>
    </source>
</evidence>
<gene>
    <name evidence="7" type="ORF">B1B_04936</name>
</gene>
<dbReference type="GO" id="GO:0006508">
    <property type="term" value="P:proteolysis"/>
    <property type="evidence" value="ECO:0007669"/>
    <property type="project" value="UniProtKB-KW"/>
</dbReference>
<comment type="subcellular location">
    <subcellularLocation>
        <location evidence="1">Cytoplasm</location>
    </subcellularLocation>
</comment>
<evidence type="ECO:0000313" key="7">
    <source>
        <dbReference type="EMBL" id="EQD70551.1"/>
    </source>
</evidence>
<comment type="similarity">
    <text evidence="2">Belongs to the peptidase S41B family.</text>
</comment>
<sequence>DNRREVDKLSHGKIGYVYLYDMEATGLHEFVRQFYSQITKPGMIIDDRWNLGGFIDTILFNRLTKKMVAAWVRRDGVAQQSPSDAYIGHLAA</sequence>
<protein>
    <submittedName>
        <fullName evidence="7">Peptidase S41</fullName>
    </submittedName>
</protein>
<evidence type="ECO:0000256" key="4">
    <source>
        <dbReference type="ARBA" id="ARBA00022670"/>
    </source>
</evidence>
<dbReference type="PANTHER" id="PTHR43253:SF1">
    <property type="entry name" value="TRICORN PROTEASE HOMOLOG 2-RELATED"/>
    <property type="match status" value="1"/>
</dbReference>
<feature type="non-terminal residue" evidence="7">
    <location>
        <position position="92"/>
    </location>
</feature>
<comment type="caution">
    <text evidence="7">The sequence shown here is derived from an EMBL/GenBank/DDBJ whole genome shotgun (WGS) entry which is preliminary data.</text>
</comment>
<dbReference type="AlphaFoldDB" id="T1BC98"/>
<dbReference type="GO" id="GO:0005737">
    <property type="term" value="C:cytoplasm"/>
    <property type="evidence" value="ECO:0007669"/>
    <property type="project" value="UniProtKB-SubCell"/>
</dbReference>
<evidence type="ECO:0000256" key="2">
    <source>
        <dbReference type="ARBA" id="ARBA00008524"/>
    </source>
</evidence>
<reference evidence="7" key="1">
    <citation type="submission" date="2013-08" db="EMBL/GenBank/DDBJ databases">
        <authorList>
            <person name="Mendez C."/>
            <person name="Richter M."/>
            <person name="Ferrer M."/>
            <person name="Sanchez J."/>
        </authorList>
    </citation>
    <scope>NUCLEOTIDE SEQUENCE</scope>
</reference>
<organism evidence="7">
    <name type="scientific">mine drainage metagenome</name>
    <dbReference type="NCBI Taxonomy" id="410659"/>
    <lineage>
        <taxon>unclassified sequences</taxon>
        <taxon>metagenomes</taxon>
        <taxon>ecological metagenomes</taxon>
    </lineage>
</organism>
<keyword evidence="3" id="KW-0963">Cytoplasm</keyword>
<accession>T1BC98</accession>
<dbReference type="SUPFAM" id="SSF52096">
    <property type="entry name" value="ClpP/crotonase"/>
    <property type="match status" value="1"/>
</dbReference>
<reference evidence="7" key="2">
    <citation type="journal article" date="2014" name="ISME J.">
        <title>Microbial stratification in low pH oxic and suboxic macroscopic growths along an acid mine drainage.</title>
        <authorList>
            <person name="Mendez-Garcia C."/>
            <person name="Mesa V."/>
            <person name="Sprenger R.R."/>
            <person name="Richter M."/>
            <person name="Diez M.S."/>
            <person name="Solano J."/>
            <person name="Bargiela R."/>
            <person name="Golyshina O.V."/>
            <person name="Manteca A."/>
            <person name="Ramos J.L."/>
            <person name="Gallego J.R."/>
            <person name="Llorente I."/>
            <person name="Martins Dos Santos V.A."/>
            <person name="Jensen O.N."/>
            <person name="Pelaez A.I."/>
            <person name="Sanchez J."/>
            <person name="Ferrer M."/>
        </authorList>
    </citation>
    <scope>NUCLEOTIDE SEQUENCE</scope>
</reference>